<protein>
    <submittedName>
        <fullName evidence="1">Uncharacterized protein</fullName>
    </submittedName>
</protein>
<evidence type="ECO:0000313" key="1">
    <source>
        <dbReference type="EMBL" id="VIP01824.1"/>
    </source>
</evidence>
<dbReference type="RefSeq" id="WP_162657070.1">
    <property type="nucleotide sequence ID" value="NZ_LR593887.1"/>
</dbReference>
<reference evidence="1" key="1">
    <citation type="submission" date="2019-04" db="EMBL/GenBank/DDBJ databases">
        <authorList>
            <consortium name="Science for Life Laboratories"/>
        </authorList>
    </citation>
    <scope>NUCLEOTIDE SEQUENCE</scope>
    <source>
        <strain evidence="1">MBLW1</strain>
    </source>
</reference>
<name>A0A6C2YKD0_9BACT</name>
<organism evidence="1">
    <name type="scientific">Tuwongella immobilis</name>
    <dbReference type="NCBI Taxonomy" id="692036"/>
    <lineage>
        <taxon>Bacteria</taxon>
        <taxon>Pseudomonadati</taxon>
        <taxon>Planctomycetota</taxon>
        <taxon>Planctomycetia</taxon>
        <taxon>Gemmatales</taxon>
        <taxon>Gemmataceae</taxon>
        <taxon>Tuwongella</taxon>
    </lineage>
</organism>
<dbReference type="EMBL" id="LR586016">
    <property type="protein sequence ID" value="VIP01824.1"/>
    <property type="molecule type" value="Genomic_DNA"/>
</dbReference>
<dbReference type="AlphaFoldDB" id="A0A6C2YKD0"/>
<gene>
    <name evidence="1" type="ORF">GMBLW1_21360</name>
</gene>
<dbReference type="EMBL" id="LR593887">
    <property type="protein sequence ID" value="VTR99561.1"/>
    <property type="molecule type" value="Genomic_DNA"/>
</dbReference>
<dbReference type="InParanoid" id="A0A6C2YKD0"/>
<keyword evidence="2" id="KW-1185">Reference proteome</keyword>
<evidence type="ECO:0000313" key="2">
    <source>
        <dbReference type="Proteomes" id="UP000464378"/>
    </source>
</evidence>
<accession>A0A6C2YKD0</accession>
<dbReference type="KEGG" id="tim:GMBLW1_21360"/>
<dbReference type="Proteomes" id="UP000464378">
    <property type="component" value="Chromosome"/>
</dbReference>
<proteinExistence type="predicted"/>
<sequence>MDPYFLLLQPAPGRRLDLIAGLKAWLAEKGDFLYPTAYRLDEWDPTDSMDAPFGTIGDHLKFDTADPDSLAAFINGKCAKVHLYAPFYTPSIEVYYYPYAPIDPLIEWVYHYPHRWGLGEGGLTAAYRAFFAFAHAAGAAYVLTSHAYGYDRMSQQFVQDQGQFCFALDAMRAERGHSMLALDINIALGAKLPRDTPTLCRESMPSGYTRHWLSGHSPPGLSDDWPRLKRPGPRPL</sequence>